<evidence type="ECO:0000313" key="11">
    <source>
        <dbReference type="EMBL" id="HFK96862.1"/>
    </source>
</evidence>
<evidence type="ECO:0000256" key="2">
    <source>
        <dbReference type="ARBA" id="ARBA00022452"/>
    </source>
</evidence>
<evidence type="ECO:0000256" key="9">
    <source>
        <dbReference type="SAM" id="SignalP"/>
    </source>
</evidence>
<dbReference type="EMBL" id="DSTK01000016">
    <property type="protein sequence ID" value="HFK96862.1"/>
    <property type="molecule type" value="Genomic_DNA"/>
</dbReference>
<dbReference type="HAMAP" id="MF_01430">
    <property type="entry name" value="OM_assembly_BamA"/>
    <property type="match status" value="1"/>
</dbReference>
<feature type="domain" description="POTRA" evidence="10">
    <location>
        <begin position="316"/>
        <end position="402"/>
    </location>
</feature>
<dbReference type="PANTHER" id="PTHR12815:SF23">
    <property type="entry name" value="OUTER MEMBRANE PROTEIN ASSEMBLY FACTOR BAMA"/>
    <property type="match status" value="1"/>
</dbReference>
<dbReference type="GO" id="GO:0009279">
    <property type="term" value="C:cell outer membrane"/>
    <property type="evidence" value="ECO:0007669"/>
    <property type="project" value="UniProtKB-UniRule"/>
</dbReference>
<feature type="domain" description="POTRA" evidence="10">
    <location>
        <begin position="405"/>
        <end position="483"/>
    </location>
</feature>
<dbReference type="InterPro" id="IPR039910">
    <property type="entry name" value="D15-like"/>
</dbReference>
<feature type="domain" description="POTRA" evidence="10">
    <location>
        <begin position="235"/>
        <end position="313"/>
    </location>
</feature>
<feature type="domain" description="POTRA" evidence="10">
    <location>
        <begin position="486"/>
        <end position="559"/>
    </location>
</feature>
<evidence type="ECO:0000256" key="4">
    <source>
        <dbReference type="ARBA" id="ARBA00022729"/>
    </source>
</evidence>
<keyword evidence="6" id="KW-0472">Membrane</keyword>
<comment type="caution">
    <text evidence="11">The sequence shown here is derived from an EMBL/GenBank/DDBJ whole genome shotgun (WGS) entry which is preliminary data.</text>
</comment>
<evidence type="ECO:0000256" key="8">
    <source>
        <dbReference type="NCBIfam" id="TIGR03303"/>
    </source>
</evidence>
<feature type="signal peptide" evidence="9">
    <location>
        <begin position="1"/>
        <end position="26"/>
    </location>
</feature>
<keyword evidence="5" id="KW-0677">Repeat</keyword>
<dbReference type="NCBIfam" id="TIGR03303">
    <property type="entry name" value="OM_YaeT"/>
    <property type="match status" value="1"/>
</dbReference>
<evidence type="ECO:0000256" key="5">
    <source>
        <dbReference type="ARBA" id="ARBA00022737"/>
    </source>
</evidence>
<evidence type="ECO:0000256" key="1">
    <source>
        <dbReference type="ARBA" id="ARBA00004370"/>
    </source>
</evidence>
<dbReference type="InterPro" id="IPR023707">
    <property type="entry name" value="OM_assembly_BamA"/>
</dbReference>
<sequence length="889" mass="99247">MRRIRMLKRLGCALGILLVWALAVQAQESATSERPVVAVAPFAIHTAQPQPQLSPGVQELVAQSLLNLGVELVPLPEVRRVTGTQPVSGDERAAETARRLKARYLVWGSLTQLGDKASLDARLVDAQGLTPPRVLFAEGDLANLADAAQQLAQQVTVHVLAKAVVADVEVRGTERIEPDAVLVQVKTKKGDLLQDDTIQEDIRTIYKMGFFETVAVDVTDTDKGKKVTFVVREKPSVVDVKIQGNDKVKEKDILAAISTKPFTVLRKNVVNDDVNRIVKLYHQKAFFNAEVTPSIDFPQDPRKAVVTFKIKEGKKIYVKGIDFTGNEHFSDRKLRGAMETKVRGLFSLFSDKGVLDREVLDTDLDRVTAFYHDHGFMDARVGTPTVEKKEDGFYVIIPVVEGQRYRVASVDVQGDVLETTPSIAKHLELKKEKYFSREKLRKDLDTLTKHLMDAGYAYAEVTPNVSKNSEAHTSDVVYQLRKGPMVHIEKITISGNTRTRDNVIRRQIQLAEGDRFSASAMERSQLNLRRVDYFEEVDIQTSEGSTPESMNLNVKVKEKPTGALSVGGGYSSEDGVFVGGNIMQRNLFGRGQYLALKAYLGGETSRYSLSFTEPWLFDTPLSAGFDIYDWYREYNDFNKDATGGKLRISHPFGSWSRWHLAYVFENAKVSDVDEDAALIIKDQEGRQIKSSIIASVERDSTDHPFLPTRGSLHTVAVEYSIPYLGSDSDFVSVVAGIGRYFPLWWKFVGFAHVKGGYIFELDSDKPAPIYERFFLGGINSIRAFDWGDVGPKDPETGDSIGGIKFGQVNLELLFPLVEKIGMRGVLFFDAGNAFDDGEDFRIDDFRTAAGAGVRWNSPMGPLRIEWGYNLDRKPGEDSSNWQFSMGVFF</sequence>
<dbReference type="PIRSF" id="PIRSF006076">
    <property type="entry name" value="OM_assembly_OMP85"/>
    <property type="match status" value="1"/>
</dbReference>
<dbReference type="Gene3D" id="3.10.20.310">
    <property type="entry name" value="membrane protein fhac"/>
    <property type="match status" value="5"/>
</dbReference>
<evidence type="ECO:0000256" key="6">
    <source>
        <dbReference type="ARBA" id="ARBA00023136"/>
    </source>
</evidence>
<accession>A0A832EA41</accession>
<keyword evidence="4 9" id="KW-0732">Signal</keyword>
<proteinExistence type="inferred from homology"/>
<keyword evidence="7" id="KW-0998">Cell outer membrane</keyword>
<reference evidence="11" key="1">
    <citation type="journal article" date="2020" name="mSystems">
        <title>Genome- and Community-Level Interaction Insights into Carbon Utilization and Element Cycling Functions of Hydrothermarchaeota in Hydrothermal Sediment.</title>
        <authorList>
            <person name="Zhou Z."/>
            <person name="Liu Y."/>
            <person name="Xu W."/>
            <person name="Pan J."/>
            <person name="Luo Z.H."/>
            <person name="Li M."/>
        </authorList>
    </citation>
    <scope>NUCLEOTIDE SEQUENCE [LARGE SCALE GENOMIC DNA]</scope>
    <source>
        <strain evidence="11">SpSt-456</strain>
    </source>
</reference>
<dbReference type="Pfam" id="PF07244">
    <property type="entry name" value="POTRA"/>
    <property type="match status" value="5"/>
</dbReference>
<comment type="subcellular location">
    <subcellularLocation>
        <location evidence="1">Membrane</location>
    </subcellularLocation>
</comment>
<protein>
    <recommendedName>
        <fullName evidence="8">Outer membrane protein assembly factor BamA</fullName>
    </recommendedName>
</protein>
<evidence type="ECO:0000259" key="10">
    <source>
        <dbReference type="PROSITE" id="PS51779"/>
    </source>
</evidence>
<name>A0A832EA41_9BACT</name>
<keyword evidence="3" id="KW-0812">Transmembrane</keyword>
<evidence type="ECO:0000256" key="7">
    <source>
        <dbReference type="ARBA" id="ARBA00023237"/>
    </source>
</evidence>
<dbReference type="PANTHER" id="PTHR12815">
    <property type="entry name" value="SORTING AND ASSEMBLY MACHINERY SAMM50 PROTEIN FAMILY MEMBER"/>
    <property type="match status" value="1"/>
</dbReference>
<dbReference type="InterPro" id="IPR000184">
    <property type="entry name" value="Bac_surfAg_D15"/>
</dbReference>
<evidence type="ECO:0000256" key="3">
    <source>
        <dbReference type="ARBA" id="ARBA00022692"/>
    </source>
</evidence>
<dbReference type="InterPro" id="IPR010827">
    <property type="entry name" value="BamA/TamA_POTRA"/>
</dbReference>
<organism evidence="11">
    <name type="scientific">Desulfacinum infernum</name>
    <dbReference type="NCBI Taxonomy" id="35837"/>
    <lineage>
        <taxon>Bacteria</taxon>
        <taxon>Pseudomonadati</taxon>
        <taxon>Thermodesulfobacteriota</taxon>
        <taxon>Syntrophobacteria</taxon>
        <taxon>Syntrophobacterales</taxon>
        <taxon>Syntrophobacteraceae</taxon>
        <taxon>Desulfacinum</taxon>
    </lineage>
</organism>
<dbReference type="AlphaFoldDB" id="A0A832EA41"/>
<feature type="chain" id="PRO_5039888347" description="Outer membrane protein assembly factor BamA" evidence="9">
    <location>
        <begin position="27"/>
        <end position="889"/>
    </location>
</feature>
<dbReference type="InterPro" id="IPR034746">
    <property type="entry name" value="POTRA"/>
</dbReference>
<gene>
    <name evidence="11" type="primary">bamA</name>
    <name evidence="11" type="ORF">ENS06_06000</name>
</gene>
<dbReference type="PROSITE" id="PS51779">
    <property type="entry name" value="POTRA"/>
    <property type="match status" value="5"/>
</dbReference>
<dbReference type="GO" id="GO:0071709">
    <property type="term" value="P:membrane assembly"/>
    <property type="evidence" value="ECO:0007669"/>
    <property type="project" value="InterPro"/>
</dbReference>
<keyword evidence="2" id="KW-1134">Transmembrane beta strand</keyword>
<dbReference type="Pfam" id="PF01103">
    <property type="entry name" value="Omp85"/>
    <property type="match status" value="1"/>
</dbReference>
<feature type="domain" description="POTRA" evidence="10">
    <location>
        <begin position="163"/>
        <end position="234"/>
    </location>
</feature>
<dbReference type="Gene3D" id="2.40.160.50">
    <property type="entry name" value="membrane protein fhac: a member of the omp85/tpsb transporter family"/>
    <property type="match status" value="1"/>
</dbReference>